<organism evidence="1 4">
    <name type="scientific">Rouxiella silvae</name>
    <dbReference type="NCBI Taxonomy" id="1646373"/>
    <lineage>
        <taxon>Bacteria</taxon>
        <taxon>Pseudomonadati</taxon>
        <taxon>Pseudomonadota</taxon>
        <taxon>Gammaproteobacteria</taxon>
        <taxon>Enterobacterales</taxon>
        <taxon>Yersiniaceae</taxon>
        <taxon>Rouxiella</taxon>
    </lineage>
</organism>
<evidence type="ECO:0000313" key="3">
    <source>
        <dbReference type="Proteomes" id="UP000192722"/>
    </source>
</evidence>
<reference evidence="1" key="4">
    <citation type="submission" date="2022-09" db="EMBL/GenBank/DDBJ databases">
        <title>Rouxiella aceris sp. nov., isolated from tree sap and emended description of the genus Rhouxiella.</title>
        <authorList>
            <person name="Kim I.S."/>
        </authorList>
    </citation>
    <scope>NUCLEOTIDE SEQUENCE</scope>
    <source>
        <strain evidence="1">SAP-2</strain>
    </source>
</reference>
<name>A0AA40X1E3_9GAMM</name>
<dbReference type="RefSeq" id="WP_072156510.1">
    <property type="nucleotide sequence ID" value="NZ_CBCSCF010000011.1"/>
</dbReference>
<accession>A0AA40X1E3</accession>
<evidence type="ECO:0000313" key="4">
    <source>
        <dbReference type="Proteomes" id="UP000705283"/>
    </source>
</evidence>
<protein>
    <submittedName>
        <fullName evidence="1">Uncharacterized protein</fullName>
    </submittedName>
</protein>
<proteinExistence type="predicted"/>
<comment type="caution">
    <text evidence="1">The sequence shown here is derived from an EMBL/GenBank/DDBJ whole genome shotgun (WGS) entry which is preliminary data.</text>
</comment>
<evidence type="ECO:0000313" key="2">
    <source>
        <dbReference type="EMBL" id="ORJ22239.1"/>
    </source>
</evidence>
<dbReference type="Proteomes" id="UP000705283">
    <property type="component" value="Unassembled WGS sequence"/>
</dbReference>
<reference evidence="1" key="3">
    <citation type="submission" date="2020-11" db="EMBL/GenBank/DDBJ databases">
        <authorList>
            <person name="Lee S.D."/>
        </authorList>
    </citation>
    <scope>NUCLEOTIDE SEQUENCE</scope>
    <source>
        <strain evidence="1">SAP-2</strain>
    </source>
</reference>
<dbReference type="Proteomes" id="UP000192722">
    <property type="component" value="Unassembled WGS sequence"/>
</dbReference>
<sequence length="83" mass="9650">MSASKPRRPHGRWTYYIMYEDILWPCPVRWEWENGYGGWLPFYYSPTLEFVAGDPTKATKVAPGRAAAPNRSKQLAFFAAQHR</sequence>
<gene>
    <name evidence="2" type="ORF">BS639_05175</name>
    <name evidence="1" type="ORF">ITX54_09630</name>
</gene>
<keyword evidence="3" id="KW-1185">Reference proteome</keyword>
<reference evidence="2" key="1">
    <citation type="submission" date="2016-12" db="EMBL/GenBank/DDBJ databases">
        <authorList>
            <person name="Le Fleche-Mateos A."/>
        </authorList>
    </citation>
    <scope>NUCLEOTIDE SEQUENCE</scope>
    <source>
        <strain evidence="2">213</strain>
    </source>
</reference>
<dbReference type="AlphaFoldDB" id="A0AA40X1E3"/>
<dbReference type="EMBL" id="JADMKS010000003">
    <property type="protein sequence ID" value="MBF6636911.1"/>
    <property type="molecule type" value="Genomic_DNA"/>
</dbReference>
<evidence type="ECO:0000313" key="1">
    <source>
        <dbReference type="EMBL" id="MBF6636911.1"/>
    </source>
</evidence>
<dbReference type="EMBL" id="MRWD01000009">
    <property type="protein sequence ID" value="ORJ22239.1"/>
    <property type="molecule type" value="Genomic_DNA"/>
</dbReference>
<reference evidence="2 3" key="2">
    <citation type="journal article" date="2017" name="Int. J. Syst. Evol. Microbiol.">
        <title>Rouxiella badensis sp. nov. and Rouxiella silvae sp. nov. isolated from peat bog soil in Germany and emendation of the genus description.</title>
        <authorList>
            <person name="Le Fleche-Mateos A."/>
            <person name="Kugler J.H."/>
            <person name="Hansen S.H."/>
            <person name="Syldatk C."/>
            <person name="Hausmann R."/>
            <person name="Lomprez F."/>
            <person name="Vandenbogaert M."/>
            <person name="Manuguerra J.C."/>
            <person name="Grimont P.A."/>
        </authorList>
    </citation>
    <scope>NUCLEOTIDE SEQUENCE [LARGE SCALE GENOMIC DNA]</scope>
    <source>
        <strain evidence="2 3">213</strain>
    </source>
</reference>